<organism evidence="2 3">
    <name type="scientific">Thermosulfurimonas marina</name>
    <dbReference type="NCBI Taxonomy" id="2047767"/>
    <lineage>
        <taxon>Bacteria</taxon>
        <taxon>Pseudomonadati</taxon>
        <taxon>Thermodesulfobacteriota</taxon>
        <taxon>Thermodesulfobacteria</taxon>
        <taxon>Thermodesulfobacteriales</taxon>
        <taxon>Thermodesulfobacteriaceae</taxon>
        <taxon>Thermosulfurimonas</taxon>
    </lineage>
</organism>
<dbReference type="InterPro" id="IPR003768">
    <property type="entry name" value="ScpA"/>
</dbReference>
<evidence type="ECO:0000313" key="3">
    <source>
        <dbReference type="Proteomes" id="UP000501253"/>
    </source>
</evidence>
<accession>A0A6H1WQ56</accession>
<protein>
    <recommendedName>
        <fullName evidence="1">Segregation and condensation protein A</fullName>
    </recommendedName>
</protein>
<dbReference type="KEGG" id="tmai:FVE67_00125"/>
<dbReference type="AlphaFoldDB" id="A0A6H1WQ56"/>
<name>A0A6H1WQ56_9BACT</name>
<keyword evidence="3" id="KW-1185">Reference proteome</keyword>
<dbReference type="PANTHER" id="PTHR33969">
    <property type="entry name" value="SEGREGATION AND CONDENSATION PROTEIN A"/>
    <property type="match status" value="1"/>
</dbReference>
<proteinExistence type="predicted"/>
<dbReference type="PANTHER" id="PTHR33969:SF2">
    <property type="entry name" value="SEGREGATION AND CONDENSATION PROTEIN A"/>
    <property type="match status" value="1"/>
</dbReference>
<dbReference type="Gene3D" id="6.10.250.2410">
    <property type="match status" value="1"/>
</dbReference>
<evidence type="ECO:0000313" key="2">
    <source>
        <dbReference type="EMBL" id="QJA05289.1"/>
    </source>
</evidence>
<evidence type="ECO:0000256" key="1">
    <source>
        <dbReference type="ARBA" id="ARBA00044777"/>
    </source>
</evidence>
<gene>
    <name evidence="2" type="ORF">FVE67_00125</name>
</gene>
<sequence>MPAAEPSRLLELWERARRHPPQVLESDLALLTRTYLIHLDALLEKGLERAGEYLQVASYLVYLKSRLLLPRPEKETAPEEEGPSRIQFSSTLPGILPEVLDGLTVLGKDVFVAPGLFPERGELSLEMEELVRALLQVLERAHPPMTEIPRLESLFQRLLEETLRYLENREKFLLQEFLENYQDKLEKLAAILVVLELSFRKICRIFQNSPFSEIEIVARTEEF</sequence>
<reference evidence="2 3" key="1">
    <citation type="submission" date="2019-08" db="EMBL/GenBank/DDBJ databases">
        <title>Complete genome sequence of Thermosulfurimonas marina SU872T, an anaerobic thermophilic chemolithoautotrophic bacterium isolated from a shallow marine hydrothermal vent.</title>
        <authorList>
            <person name="Allioux M."/>
            <person name="Jebbar M."/>
            <person name="Slobodkina G."/>
            <person name="Slobodkin A."/>
            <person name="Moalic Y."/>
            <person name="Frolova A."/>
            <person name="Shao Z."/>
            <person name="Alain K."/>
        </authorList>
    </citation>
    <scope>NUCLEOTIDE SEQUENCE [LARGE SCALE GENOMIC DNA]</scope>
    <source>
        <strain evidence="2 3">SU872</strain>
    </source>
</reference>
<dbReference type="EMBL" id="CP042909">
    <property type="protein sequence ID" value="QJA05289.1"/>
    <property type="molecule type" value="Genomic_DNA"/>
</dbReference>
<dbReference type="Proteomes" id="UP000501253">
    <property type="component" value="Chromosome"/>
</dbReference>
<dbReference type="RefSeq" id="WP_168718654.1">
    <property type="nucleotide sequence ID" value="NZ_CP042909.1"/>
</dbReference>